<evidence type="ECO:0000256" key="5">
    <source>
        <dbReference type="ARBA" id="ARBA00022840"/>
    </source>
</evidence>
<proteinExistence type="inferred from homology"/>
<comment type="subunit">
    <text evidence="8">Associates with MYD88 and IRAK2 to form a ternary complex called the Myddosome.</text>
</comment>
<dbReference type="Proteomes" id="UP000694556">
    <property type="component" value="Chromosome 1"/>
</dbReference>
<evidence type="ECO:0000259" key="13">
    <source>
        <dbReference type="PROSITE" id="PS50011"/>
    </source>
</evidence>
<dbReference type="FunFam" id="1.10.533.10:FF:000028">
    <property type="entry name" value="Interleukin 1 receptor-associated kinase 4"/>
    <property type="match status" value="1"/>
</dbReference>
<keyword evidence="8" id="KW-0391">Immunity</keyword>
<organism evidence="14 15">
    <name type="scientific">Cairina moschata</name>
    <name type="common">Muscovy duck</name>
    <dbReference type="NCBI Taxonomy" id="8855"/>
    <lineage>
        <taxon>Eukaryota</taxon>
        <taxon>Metazoa</taxon>
        <taxon>Chordata</taxon>
        <taxon>Craniata</taxon>
        <taxon>Vertebrata</taxon>
        <taxon>Euteleostomi</taxon>
        <taxon>Archelosauria</taxon>
        <taxon>Archosauria</taxon>
        <taxon>Dinosauria</taxon>
        <taxon>Saurischia</taxon>
        <taxon>Theropoda</taxon>
        <taxon>Coelurosauria</taxon>
        <taxon>Aves</taxon>
        <taxon>Neognathae</taxon>
        <taxon>Galloanserae</taxon>
        <taxon>Anseriformes</taxon>
        <taxon>Anatidae</taxon>
        <taxon>Anatinae</taxon>
        <taxon>Cairina</taxon>
    </lineage>
</organism>
<dbReference type="GO" id="GO:0007165">
    <property type="term" value="P:signal transduction"/>
    <property type="evidence" value="ECO:0007669"/>
    <property type="project" value="InterPro"/>
</dbReference>
<dbReference type="InterPro" id="IPR011009">
    <property type="entry name" value="Kinase-like_dom_sf"/>
</dbReference>
<dbReference type="GO" id="GO:0045087">
    <property type="term" value="P:innate immune response"/>
    <property type="evidence" value="ECO:0007669"/>
    <property type="project" value="UniProtKB-UniRule"/>
</dbReference>
<keyword evidence="8" id="KW-0460">Magnesium</keyword>
<dbReference type="InterPro" id="IPR051824">
    <property type="entry name" value="LRR_Rcpt-Like_S/T_Kinase"/>
</dbReference>
<evidence type="ECO:0000256" key="3">
    <source>
        <dbReference type="ARBA" id="ARBA00022741"/>
    </source>
</evidence>
<evidence type="ECO:0000256" key="8">
    <source>
        <dbReference type="PIRNR" id="PIRNR038189"/>
    </source>
</evidence>
<evidence type="ECO:0000256" key="12">
    <source>
        <dbReference type="SAM" id="MobiDB-lite"/>
    </source>
</evidence>
<dbReference type="InterPro" id="IPR037970">
    <property type="entry name" value="IRAK4_Death"/>
</dbReference>
<dbReference type="PIRSF" id="PIRSF038189">
    <property type="entry name" value="IRAK4"/>
    <property type="match status" value="1"/>
</dbReference>
<dbReference type="Ensembl" id="ENSCMMT00000014995.1">
    <property type="protein sequence ID" value="ENSCMMP00000013601.1"/>
    <property type="gene ID" value="ENSCMMG00000008633.1"/>
</dbReference>
<dbReference type="Gene3D" id="1.10.510.10">
    <property type="entry name" value="Transferase(Phosphotransferase) domain 1"/>
    <property type="match status" value="1"/>
</dbReference>
<comment type="cofactor">
    <cofactor evidence="8">
        <name>Mg(2+)</name>
        <dbReference type="ChEBI" id="CHEBI:18420"/>
    </cofactor>
</comment>
<comment type="catalytic activity">
    <reaction evidence="7 8">
        <text>L-seryl-[protein] + ATP = O-phospho-L-seryl-[protein] + ADP + H(+)</text>
        <dbReference type="Rhea" id="RHEA:17989"/>
        <dbReference type="Rhea" id="RHEA-COMP:9863"/>
        <dbReference type="Rhea" id="RHEA-COMP:11604"/>
        <dbReference type="ChEBI" id="CHEBI:15378"/>
        <dbReference type="ChEBI" id="CHEBI:29999"/>
        <dbReference type="ChEBI" id="CHEBI:30616"/>
        <dbReference type="ChEBI" id="CHEBI:83421"/>
        <dbReference type="ChEBI" id="CHEBI:456216"/>
        <dbReference type="EC" id="2.7.11.1"/>
    </reaction>
</comment>
<dbReference type="Gene3D" id="3.30.200.20">
    <property type="entry name" value="Phosphorylase Kinase, domain 1"/>
    <property type="match status" value="1"/>
</dbReference>
<dbReference type="InterPro" id="IPR011029">
    <property type="entry name" value="DEATH-like_dom_sf"/>
</dbReference>
<comment type="subcellular location">
    <subcellularLocation>
        <location evidence="8">Cytoplasm</location>
    </subcellularLocation>
</comment>
<evidence type="ECO:0000256" key="6">
    <source>
        <dbReference type="ARBA" id="ARBA00047899"/>
    </source>
</evidence>
<evidence type="ECO:0000256" key="9">
    <source>
        <dbReference type="PIRSR" id="PIRSR038189-1"/>
    </source>
</evidence>
<comment type="catalytic activity">
    <reaction evidence="6 8">
        <text>L-threonyl-[protein] + ATP = O-phospho-L-threonyl-[protein] + ADP + H(+)</text>
        <dbReference type="Rhea" id="RHEA:46608"/>
        <dbReference type="Rhea" id="RHEA-COMP:11060"/>
        <dbReference type="Rhea" id="RHEA-COMP:11605"/>
        <dbReference type="ChEBI" id="CHEBI:15378"/>
        <dbReference type="ChEBI" id="CHEBI:30013"/>
        <dbReference type="ChEBI" id="CHEBI:30616"/>
        <dbReference type="ChEBI" id="CHEBI:61977"/>
        <dbReference type="ChEBI" id="CHEBI:456216"/>
        <dbReference type="EC" id="2.7.11.1"/>
    </reaction>
</comment>
<name>A0A8C3C2T8_CAIMO</name>
<feature type="region of interest" description="Disordered" evidence="12">
    <location>
        <begin position="1"/>
        <end position="37"/>
    </location>
</feature>
<feature type="region of interest" description="Disordered" evidence="12">
    <location>
        <begin position="190"/>
        <end position="216"/>
    </location>
</feature>
<feature type="active site" description="Proton acceptor" evidence="9">
    <location>
        <position position="368"/>
    </location>
</feature>
<evidence type="ECO:0000256" key="7">
    <source>
        <dbReference type="ARBA" id="ARBA00048679"/>
    </source>
</evidence>
<keyword evidence="8" id="KW-0399">Innate immunity</keyword>
<keyword evidence="5 8" id="KW-0067">ATP-binding</keyword>
<evidence type="ECO:0000256" key="10">
    <source>
        <dbReference type="PIRSR" id="PIRSR038189-2"/>
    </source>
</evidence>
<feature type="binding site" evidence="10">
    <location>
        <position position="270"/>
    </location>
    <ligand>
        <name>ATP</name>
        <dbReference type="ChEBI" id="CHEBI:30616"/>
    </ligand>
</feature>
<evidence type="ECO:0000256" key="1">
    <source>
        <dbReference type="ARBA" id="ARBA00022527"/>
    </source>
</evidence>
<dbReference type="EC" id="2.7.11.1" evidence="8"/>
<feature type="binding site" evidence="11">
    <location>
        <position position="271"/>
    </location>
    <ligand>
        <name>ATP</name>
        <dbReference type="ChEBI" id="CHEBI:30616"/>
    </ligand>
</feature>
<dbReference type="Pfam" id="PF07714">
    <property type="entry name" value="PK_Tyr_Ser-Thr"/>
    <property type="match status" value="1"/>
</dbReference>
<reference evidence="14" key="2">
    <citation type="submission" date="2025-08" db="UniProtKB">
        <authorList>
            <consortium name="Ensembl"/>
        </authorList>
    </citation>
    <scope>IDENTIFICATION</scope>
</reference>
<dbReference type="FunFam" id="3.30.200.20:FF:000368">
    <property type="entry name" value="Interleukin-1 receptor-associated kinase 4"/>
    <property type="match status" value="1"/>
</dbReference>
<feature type="binding site" evidence="10">
    <location>
        <position position="370"/>
    </location>
    <ligand>
        <name>ATP</name>
        <dbReference type="ChEBI" id="CHEBI:30616"/>
    </ligand>
</feature>
<comment type="function">
    <text evidence="8">Serine/threonine-protein kinase that plays a critical role in initiating innate immune response against foreign pathogens.</text>
</comment>
<dbReference type="CDD" id="cd08793">
    <property type="entry name" value="Death_IRAK4"/>
    <property type="match status" value="1"/>
</dbReference>
<dbReference type="PROSITE" id="PS50011">
    <property type="entry name" value="PROTEIN_KINASE_DOM"/>
    <property type="match status" value="1"/>
</dbReference>
<dbReference type="InterPro" id="IPR017441">
    <property type="entry name" value="Protein_kinase_ATP_BS"/>
</dbReference>
<feature type="domain" description="Protein kinase" evidence="13">
    <location>
        <begin position="243"/>
        <end position="392"/>
    </location>
</feature>
<dbReference type="AlphaFoldDB" id="A0A8C3C2T8"/>
<dbReference type="Gene3D" id="1.10.533.10">
    <property type="entry name" value="Death Domain, Fas"/>
    <property type="match status" value="1"/>
</dbReference>
<dbReference type="GO" id="GO:0004674">
    <property type="term" value="F:protein serine/threonine kinase activity"/>
    <property type="evidence" value="ECO:0007669"/>
    <property type="project" value="UniProtKB-UniRule"/>
</dbReference>
<keyword evidence="4 8" id="KW-0418">Kinase</keyword>
<dbReference type="PANTHER" id="PTHR48006">
    <property type="entry name" value="LEUCINE-RICH REPEAT-CONTAINING PROTEIN DDB_G0281931-RELATED"/>
    <property type="match status" value="1"/>
</dbReference>
<dbReference type="SUPFAM" id="SSF47986">
    <property type="entry name" value="DEATH domain"/>
    <property type="match status" value="1"/>
</dbReference>
<dbReference type="InterPro" id="IPR017428">
    <property type="entry name" value="IRAK4"/>
</dbReference>
<comment type="similarity">
    <text evidence="8">Belongs to the protein kinase superfamily. TKL Ser/Thr protein kinase family. Pelle subfamily.</text>
</comment>
<dbReference type="PANTHER" id="PTHR48006:SF102">
    <property type="entry name" value="LEUCINE-RICH REPEAT-CONTAINING PROTEIN DDB_G0281931-RELATED"/>
    <property type="match status" value="1"/>
</dbReference>
<dbReference type="PROSITE" id="PS00107">
    <property type="entry name" value="PROTEIN_KINASE_ATP"/>
    <property type="match status" value="1"/>
</dbReference>
<reference evidence="14" key="3">
    <citation type="submission" date="2025-09" db="UniProtKB">
        <authorList>
            <consortium name="Ensembl"/>
        </authorList>
    </citation>
    <scope>IDENTIFICATION</scope>
</reference>
<dbReference type="InterPro" id="IPR000719">
    <property type="entry name" value="Prot_kinase_dom"/>
</dbReference>
<dbReference type="InterPro" id="IPR001245">
    <property type="entry name" value="Ser-Thr/Tyr_kinase_cat_dom"/>
</dbReference>
<dbReference type="GO" id="GO:0031349">
    <property type="term" value="P:positive regulation of defense response"/>
    <property type="evidence" value="ECO:0007669"/>
    <property type="project" value="UniProtKB-ARBA"/>
</dbReference>
<accession>A0A8C3C2T8</accession>
<dbReference type="GO" id="GO:0043123">
    <property type="term" value="P:positive regulation of canonical NF-kappaB signal transduction"/>
    <property type="evidence" value="ECO:0007669"/>
    <property type="project" value="UniProtKB-ARBA"/>
</dbReference>
<sequence>MRALPNPSSGGGRKRSPSIPPPSGASREGGAECASARPCPLKGELRGGLAPGGMSRAVGPTTPVRRLPYGLLQRLAAYIDPQDGWRRLAADIAGPSGESRYTQLHIRRFEAFERMGKSPTCELLYDWGTTNCTVADLVELLLRNQFLAPASLLLPEAVKEAQEVTLPLSSQETLPIDEKQLPIQEKEVAAVKPSLSENTEEQPSTASYLSQENNSQSSNTDFHNFWFHDLESVTNNFDARPESDGGNKLGEGGFGVVFKGYINGRNVAVKKLAAMVNISAQDLKQQFDQEIEMMAKCQHENLVELLGFSSDGAQPCLVYEYMPNGSLLDRLACLNDTPPISWDTRCKIAQGTANGINFLHDNNHIHRDIKSFWTSVMPGRDSFSLPCAALPF</sequence>
<dbReference type="GO" id="GO:0000287">
    <property type="term" value="F:magnesium ion binding"/>
    <property type="evidence" value="ECO:0007669"/>
    <property type="project" value="InterPro"/>
</dbReference>
<feature type="compositionally biased region" description="Polar residues" evidence="12">
    <location>
        <begin position="195"/>
        <end position="216"/>
    </location>
</feature>
<keyword evidence="15" id="KW-1185">Reference proteome</keyword>
<evidence type="ECO:0000313" key="14">
    <source>
        <dbReference type="Ensembl" id="ENSCMMP00000013601.1"/>
    </source>
</evidence>
<keyword evidence="2 8" id="KW-0808">Transferase</keyword>
<evidence type="ECO:0000256" key="11">
    <source>
        <dbReference type="PROSITE-ProRule" id="PRU10141"/>
    </source>
</evidence>
<keyword evidence="1 8" id="KW-0723">Serine/threonine-protein kinase</keyword>
<evidence type="ECO:0000256" key="2">
    <source>
        <dbReference type="ARBA" id="ARBA00022679"/>
    </source>
</evidence>
<dbReference type="GO" id="GO:0005737">
    <property type="term" value="C:cytoplasm"/>
    <property type="evidence" value="ECO:0007669"/>
    <property type="project" value="UniProtKB-SubCell"/>
</dbReference>
<keyword evidence="8" id="KW-0963">Cytoplasm</keyword>
<dbReference type="SUPFAM" id="SSF56112">
    <property type="entry name" value="Protein kinase-like (PK-like)"/>
    <property type="match status" value="1"/>
</dbReference>
<evidence type="ECO:0000313" key="15">
    <source>
        <dbReference type="Proteomes" id="UP000694556"/>
    </source>
</evidence>
<keyword evidence="3 8" id="KW-0547">Nucleotide-binding</keyword>
<evidence type="ECO:0000256" key="4">
    <source>
        <dbReference type="ARBA" id="ARBA00022777"/>
    </source>
</evidence>
<protein>
    <recommendedName>
        <fullName evidence="8">Interleukin-1 receptor-associated kinase 4</fullName>
        <ecNumber evidence="8">2.7.11.1</ecNumber>
    </recommendedName>
</protein>
<reference evidence="14" key="1">
    <citation type="submission" date="2018-09" db="EMBL/GenBank/DDBJ databases">
        <title>Common duck and Muscovy duck high density SNP chip.</title>
        <authorList>
            <person name="Vignal A."/>
            <person name="Thebault N."/>
            <person name="Warren W.C."/>
        </authorList>
    </citation>
    <scope>NUCLEOTIDE SEQUENCE [LARGE SCALE GENOMIC DNA]</scope>
</reference>
<dbReference type="GO" id="GO:0005524">
    <property type="term" value="F:ATP binding"/>
    <property type="evidence" value="ECO:0007669"/>
    <property type="project" value="UniProtKB-UniRule"/>
</dbReference>